<dbReference type="Gene3D" id="1.10.443.10">
    <property type="entry name" value="Intergrase catalytic core"/>
    <property type="match status" value="1"/>
</dbReference>
<comment type="similarity">
    <text evidence="1">Belongs to the 'phage' integrase family.</text>
</comment>
<dbReference type="InterPro" id="IPR013762">
    <property type="entry name" value="Integrase-like_cat_sf"/>
</dbReference>
<proteinExistence type="inferred from homology"/>
<dbReference type="GO" id="GO:0003677">
    <property type="term" value="F:DNA binding"/>
    <property type="evidence" value="ECO:0007669"/>
    <property type="project" value="UniProtKB-KW"/>
</dbReference>
<reference evidence="5 6" key="1">
    <citation type="submission" date="2018-08" db="EMBL/GenBank/DDBJ databases">
        <title>A genome reference for cultivated species of the human gut microbiota.</title>
        <authorList>
            <person name="Zou Y."/>
            <person name="Xue W."/>
            <person name="Luo G."/>
        </authorList>
    </citation>
    <scope>NUCLEOTIDE SEQUENCE [LARGE SCALE GENOMIC DNA]</scope>
    <source>
        <strain evidence="5 6">AF36-7BH</strain>
    </source>
</reference>
<dbReference type="Proteomes" id="UP000285201">
    <property type="component" value="Unassembled WGS sequence"/>
</dbReference>
<feature type="domain" description="Tyr recombinase" evidence="4">
    <location>
        <begin position="140"/>
        <end position="333"/>
    </location>
</feature>
<evidence type="ECO:0000256" key="2">
    <source>
        <dbReference type="ARBA" id="ARBA00023125"/>
    </source>
</evidence>
<keyword evidence="2" id="KW-0238">DNA-binding</keyword>
<keyword evidence="3" id="KW-0233">DNA recombination</keyword>
<dbReference type="EMBL" id="QROY01000002">
    <property type="protein sequence ID" value="RHL71123.1"/>
    <property type="molecule type" value="Genomic_DNA"/>
</dbReference>
<evidence type="ECO:0000313" key="5">
    <source>
        <dbReference type="EMBL" id="RHL71123.1"/>
    </source>
</evidence>
<organism evidence="5 6">
    <name type="scientific">Lachnospira eligens</name>
    <dbReference type="NCBI Taxonomy" id="39485"/>
    <lineage>
        <taxon>Bacteria</taxon>
        <taxon>Bacillati</taxon>
        <taxon>Bacillota</taxon>
        <taxon>Clostridia</taxon>
        <taxon>Lachnospirales</taxon>
        <taxon>Lachnospiraceae</taxon>
        <taxon>Lachnospira</taxon>
    </lineage>
</organism>
<sequence length="340" mass="39877">MVIKMKGRLEHSLQIEKNIKEILSTLPQYVTEYYYEFKSGRQPTACREYIRKIAKFLYFIDSSDIRHIKATEVTKFDITRFLDSIEYITDNNGNKKQSSLSYRKCYHSVLKSFFDFLIENDYITENPMNKIKRVRGEDFVNRKFLDEDDLKEVLLAVECGAGNRRSVAMQYKWKSRDRAIMMLFMQTGIRETALSEINIEDIDFENHSIKSVIEKGHKEKTFSMSSQLENAVSEWISDRKRIIDKNEDALFISKSKTRMTQRSLSDIVIKYTKEALGYSVTPHKLRASFANIMLEKTDENIYVVQQLLGHARTETTKIYLKNNLNQYNDMAADIIAKSIF</sequence>
<evidence type="ECO:0000256" key="3">
    <source>
        <dbReference type="ARBA" id="ARBA00023172"/>
    </source>
</evidence>
<dbReference type="AlphaFoldDB" id="A0A415ME63"/>
<dbReference type="InterPro" id="IPR010998">
    <property type="entry name" value="Integrase_recombinase_N"/>
</dbReference>
<gene>
    <name evidence="5" type="ORF">DW007_02965</name>
</gene>
<evidence type="ECO:0000256" key="1">
    <source>
        <dbReference type="ARBA" id="ARBA00008857"/>
    </source>
</evidence>
<dbReference type="GO" id="GO:0015074">
    <property type="term" value="P:DNA integration"/>
    <property type="evidence" value="ECO:0007669"/>
    <property type="project" value="InterPro"/>
</dbReference>
<dbReference type="PANTHER" id="PTHR30349">
    <property type="entry name" value="PHAGE INTEGRASE-RELATED"/>
    <property type="match status" value="1"/>
</dbReference>
<evidence type="ECO:0000259" key="4">
    <source>
        <dbReference type="PROSITE" id="PS51898"/>
    </source>
</evidence>
<name>A0A415ME63_9FIRM</name>
<dbReference type="Pfam" id="PF00589">
    <property type="entry name" value="Phage_integrase"/>
    <property type="match status" value="1"/>
</dbReference>
<evidence type="ECO:0000313" key="6">
    <source>
        <dbReference type="Proteomes" id="UP000285201"/>
    </source>
</evidence>
<dbReference type="SUPFAM" id="SSF56349">
    <property type="entry name" value="DNA breaking-rejoining enzymes"/>
    <property type="match status" value="1"/>
</dbReference>
<dbReference type="PROSITE" id="PS51898">
    <property type="entry name" value="TYR_RECOMBINASE"/>
    <property type="match status" value="1"/>
</dbReference>
<dbReference type="InterPro" id="IPR011010">
    <property type="entry name" value="DNA_brk_join_enz"/>
</dbReference>
<dbReference type="InterPro" id="IPR002104">
    <property type="entry name" value="Integrase_catalytic"/>
</dbReference>
<comment type="caution">
    <text evidence="5">The sequence shown here is derived from an EMBL/GenBank/DDBJ whole genome shotgun (WGS) entry which is preliminary data.</text>
</comment>
<dbReference type="Gene3D" id="1.10.150.130">
    <property type="match status" value="1"/>
</dbReference>
<protein>
    <recommendedName>
        <fullName evidence="4">Tyr recombinase domain-containing protein</fullName>
    </recommendedName>
</protein>
<dbReference type="GO" id="GO:0006310">
    <property type="term" value="P:DNA recombination"/>
    <property type="evidence" value="ECO:0007669"/>
    <property type="project" value="UniProtKB-KW"/>
</dbReference>
<dbReference type="InterPro" id="IPR050090">
    <property type="entry name" value="Tyrosine_recombinase_XerCD"/>
</dbReference>
<accession>A0A415ME63</accession>
<dbReference type="PANTHER" id="PTHR30349:SF41">
    <property type="entry name" value="INTEGRASE_RECOMBINASE PROTEIN MJ0367-RELATED"/>
    <property type="match status" value="1"/>
</dbReference>